<dbReference type="PANTHER" id="PTHR10000">
    <property type="entry name" value="PHOSPHOSERINE PHOSPHATASE"/>
    <property type="match status" value="1"/>
</dbReference>
<dbReference type="NCBIfam" id="TIGR01484">
    <property type="entry name" value="HAD-SF-IIB"/>
    <property type="match status" value="1"/>
</dbReference>
<dbReference type="InterPro" id="IPR000150">
    <property type="entry name" value="Cof"/>
</dbReference>
<dbReference type="Proteomes" id="UP000282930">
    <property type="component" value="Chromosome"/>
</dbReference>
<name>A0A3T0D9T4_9FIRM</name>
<dbReference type="PANTHER" id="PTHR10000:SF8">
    <property type="entry name" value="HAD SUPERFAMILY HYDROLASE-LIKE, TYPE 3"/>
    <property type="match status" value="1"/>
</dbReference>
<dbReference type="AlphaFoldDB" id="A0A3T0D9T4"/>
<dbReference type="InterPro" id="IPR023214">
    <property type="entry name" value="HAD_sf"/>
</dbReference>
<dbReference type="Pfam" id="PF08282">
    <property type="entry name" value="Hydrolase_3"/>
    <property type="match status" value="1"/>
</dbReference>
<evidence type="ECO:0000313" key="2">
    <source>
        <dbReference type="Proteomes" id="UP000282930"/>
    </source>
</evidence>
<dbReference type="KEGG" id="ccha:ELD05_08770"/>
<keyword evidence="2" id="KW-1185">Reference proteome</keyword>
<gene>
    <name evidence="1" type="ORF">ELD05_08770</name>
</gene>
<dbReference type="GO" id="GO:0016791">
    <property type="term" value="F:phosphatase activity"/>
    <property type="evidence" value="ECO:0007669"/>
    <property type="project" value="TreeGrafter"/>
</dbReference>
<dbReference type="EMBL" id="CP034791">
    <property type="protein sequence ID" value="AZT91669.1"/>
    <property type="molecule type" value="Genomic_DNA"/>
</dbReference>
<dbReference type="NCBIfam" id="TIGR00099">
    <property type="entry name" value="Cof-subfamily"/>
    <property type="match status" value="1"/>
</dbReference>
<dbReference type="SUPFAM" id="SSF56784">
    <property type="entry name" value="HAD-like"/>
    <property type="match status" value="1"/>
</dbReference>
<dbReference type="Gene3D" id="3.40.50.1000">
    <property type="entry name" value="HAD superfamily/HAD-like"/>
    <property type="match status" value="1"/>
</dbReference>
<evidence type="ECO:0000313" key="1">
    <source>
        <dbReference type="EMBL" id="AZT91669.1"/>
    </source>
</evidence>
<keyword evidence="1" id="KW-0378">Hydrolase</keyword>
<dbReference type="Gene3D" id="3.30.1240.10">
    <property type="match status" value="1"/>
</dbReference>
<accession>A0A3T0D9T4</accession>
<dbReference type="GO" id="GO:0000287">
    <property type="term" value="F:magnesium ion binding"/>
    <property type="evidence" value="ECO:0007669"/>
    <property type="project" value="TreeGrafter"/>
</dbReference>
<organism evidence="1 2">
    <name type="scientific">Caldicellulosiruptor changbaiensis</name>
    <dbReference type="NCBI Taxonomy" id="1222016"/>
    <lineage>
        <taxon>Bacteria</taxon>
        <taxon>Bacillati</taxon>
        <taxon>Bacillota</taxon>
        <taxon>Bacillota incertae sedis</taxon>
        <taxon>Caldicellulosiruptorales</taxon>
        <taxon>Caldicellulosiruptoraceae</taxon>
        <taxon>Caldicellulosiruptor</taxon>
    </lineage>
</organism>
<dbReference type="InterPro" id="IPR036412">
    <property type="entry name" value="HAD-like_sf"/>
</dbReference>
<reference evidence="1 2" key="1">
    <citation type="submission" date="2018-12" db="EMBL/GenBank/DDBJ databases">
        <title>Genome sequence from the cellulolytic species, Caldicellulosiruptor changbaiensis.</title>
        <authorList>
            <person name="Blumer-Schuette S.E."/>
            <person name="Mendoza C."/>
        </authorList>
    </citation>
    <scope>NUCLEOTIDE SEQUENCE [LARGE SCALE GENOMIC DNA]</scope>
    <source>
        <strain evidence="1 2">CBS-Z</strain>
    </source>
</reference>
<protein>
    <submittedName>
        <fullName evidence="1">Cof-type HAD-IIB family hydrolase</fullName>
    </submittedName>
</protein>
<sequence length="284" mass="32117">MIKLAAIDIDGTLLDDSGNIPENNIKALKKASMEYSVEIVLCTGRGASAFDIAKKLEILCHLISANGVYVFDDMFSEPIIKNYLKENAKIEILSFLEQNHLDVDYYIVLGFEEDFHMIYKLRESYDTYFLNFVKGRELFKPTYPQKNLLDFVKSPISHIGIVGRYEKLKHLANILKNLSSSINIILYYASDNKNYGFLEILDINSSKEKALSKFLETKMITPSNILAIGDNFNDIGMFQLAQISVAVANAPDEVKRFAKFVTSATNNQGAVAEAFERFVFSQKL</sequence>
<dbReference type="InterPro" id="IPR006379">
    <property type="entry name" value="HAD-SF_hydro_IIB"/>
</dbReference>
<dbReference type="GO" id="GO:0005829">
    <property type="term" value="C:cytosol"/>
    <property type="evidence" value="ECO:0007669"/>
    <property type="project" value="TreeGrafter"/>
</dbReference>
<proteinExistence type="predicted"/>